<dbReference type="PANTHER" id="PTHR11709">
    <property type="entry name" value="MULTI-COPPER OXIDASE"/>
    <property type="match status" value="1"/>
</dbReference>
<dbReference type="CDD" id="cd13854">
    <property type="entry name" value="CuRO_1_MaLCC_like"/>
    <property type="match status" value="1"/>
</dbReference>
<keyword evidence="11" id="KW-0439">Lignin degradation</keyword>
<evidence type="ECO:0000259" key="15">
    <source>
        <dbReference type="Pfam" id="PF07732"/>
    </source>
</evidence>
<comment type="catalytic activity">
    <reaction evidence="1">
        <text>4 hydroquinone + O2 = 4 benzosemiquinone + 2 H2O</text>
        <dbReference type="Rhea" id="RHEA:11276"/>
        <dbReference type="ChEBI" id="CHEBI:15377"/>
        <dbReference type="ChEBI" id="CHEBI:15379"/>
        <dbReference type="ChEBI" id="CHEBI:17594"/>
        <dbReference type="ChEBI" id="CHEBI:17977"/>
        <dbReference type="EC" id="1.10.3.2"/>
    </reaction>
</comment>
<dbReference type="HOGENOM" id="CLU_006504_3_2_1"/>
<dbReference type="STRING" id="242507.G4MYQ1"/>
<comment type="cofactor">
    <cofactor evidence="2">
        <name>Cu cation</name>
        <dbReference type="ChEBI" id="CHEBI:23378"/>
    </cofactor>
</comment>
<organism evidence="16 17">
    <name type="scientific">Pyricularia oryzae (strain 70-15 / ATCC MYA-4617 / FGSC 8958)</name>
    <name type="common">Rice blast fungus</name>
    <name type="synonym">Magnaporthe oryzae</name>
    <dbReference type="NCBI Taxonomy" id="242507"/>
    <lineage>
        <taxon>Eukaryota</taxon>
        <taxon>Fungi</taxon>
        <taxon>Dikarya</taxon>
        <taxon>Ascomycota</taxon>
        <taxon>Pezizomycotina</taxon>
        <taxon>Sordariomycetes</taxon>
        <taxon>Sordariomycetidae</taxon>
        <taxon>Magnaporthales</taxon>
        <taxon>Pyriculariaceae</taxon>
        <taxon>Pyricularia</taxon>
    </lineage>
</organism>
<evidence type="ECO:0000256" key="8">
    <source>
        <dbReference type="ARBA" id="ARBA00023008"/>
    </source>
</evidence>
<keyword evidence="7" id="KW-0560">Oxidoreductase</keyword>
<evidence type="ECO:0000259" key="14">
    <source>
        <dbReference type="Pfam" id="PF07731"/>
    </source>
</evidence>
<evidence type="ECO:0000256" key="3">
    <source>
        <dbReference type="ARBA" id="ARBA00010609"/>
    </source>
</evidence>
<evidence type="ECO:0000256" key="2">
    <source>
        <dbReference type="ARBA" id="ARBA00001935"/>
    </source>
</evidence>
<keyword evidence="5" id="KW-0479">Metal-binding</keyword>
<dbReference type="InterPro" id="IPR045087">
    <property type="entry name" value="Cu-oxidase_fam"/>
</dbReference>
<dbReference type="CDD" id="cd13880">
    <property type="entry name" value="CuRO_2_MaLCC_like"/>
    <property type="match status" value="1"/>
</dbReference>
<dbReference type="OrthoDB" id="2121828at2759"/>
<gene>
    <name evidence="16" type="ORF">MGG_08127</name>
</gene>
<dbReference type="InterPro" id="IPR001117">
    <property type="entry name" value="Cu-oxidase_2nd"/>
</dbReference>
<feature type="signal peptide" evidence="12">
    <location>
        <begin position="1"/>
        <end position="22"/>
    </location>
</feature>
<keyword evidence="10" id="KW-0325">Glycoprotein</keyword>
<feature type="domain" description="Plastocyanin-like" evidence="13">
    <location>
        <begin position="227"/>
        <end position="371"/>
    </location>
</feature>
<dbReference type="eggNOG" id="KOG1263">
    <property type="taxonomic scope" value="Eukaryota"/>
</dbReference>
<dbReference type="EMBL" id="CM001232">
    <property type="protein sequence ID" value="EHA55280.1"/>
    <property type="molecule type" value="Genomic_DNA"/>
</dbReference>
<dbReference type="InterPro" id="IPR008972">
    <property type="entry name" value="Cupredoxin"/>
</dbReference>
<dbReference type="Pfam" id="PF00394">
    <property type="entry name" value="Cu-oxidase"/>
    <property type="match status" value="1"/>
</dbReference>
<dbReference type="Pfam" id="PF07731">
    <property type="entry name" value="Cu-oxidase_2"/>
    <property type="match status" value="1"/>
</dbReference>
<evidence type="ECO:0000256" key="5">
    <source>
        <dbReference type="ARBA" id="ARBA00022723"/>
    </source>
</evidence>
<reference evidence="16 17" key="1">
    <citation type="journal article" date="2005" name="Nature">
        <title>The genome sequence of the rice blast fungus Magnaporthe grisea.</title>
        <authorList>
            <person name="Dean R.A."/>
            <person name="Talbot N.J."/>
            <person name="Ebbole D.J."/>
            <person name="Farman M.L."/>
            <person name="Mitchell T.K."/>
            <person name="Orbach M.J."/>
            <person name="Thon M."/>
            <person name="Kulkarni R."/>
            <person name="Xu J.R."/>
            <person name="Pan H."/>
            <person name="Read N.D."/>
            <person name="Lee Y.H."/>
            <person name="Carbone I."/>
            <person name="Brown D."/>
            <person name="Oh Y.Y."/>
            <person name="Donofrio N."/>
            <person name="Jeong J.S."/>
            <person name="Soanes D.M."/>
            <person name="Djonovic S."/>
            <person name="Kolomiets E."/>
            <person name="Rehmeyer C."/>
            <person name="Li W."/>
            <person name="Harding M."/>
            <person name="Kim S."/>
            <person name="Lebrun M.H."/>
            <person name="Bohnert H."/>
            <person name="Coughlan S."/>
            <person name="Butler J."/>
            <person name="Calvo S."/>
            <person name="Ma L.J."/>
            <person name="Nicol R."/>
            <person name="Purcell S."/>
            <person name="Nusbaum C."/>
            <person name="Galagan J.E."/>
            <person name="Birren B.W."/>
        </authorList>
    </citation>
    <scope>NUCLEOTIDE SEQUENCE [LARGE SCALE GENOMIC DNA]</scope>
    <source>
        <strain evidence="17">70-15 / ATCC MYA-4617 / FGSC 8958</strain>
    </source>
</reference>
<dbReference type="Proteomes" id="UP000009058">
    <property type="component" value="Chromosome 2"/>
</dbReference>
<dbReference type="AlphaFoldDB" id="G4MYQ1"/>
<comment type="similarity">
    <text evidence="3">Belongs to the multicopper oxidase family.</text>
</comment>
<evidence type="ECO:0000256" key="10">
    <source>
        <dbReference type="ARBA" id="ARBA00023180"/>
    </source>
</evidence>
<dbReference type="OMA" id="CHIIEHQ"/>
<dbReference type="InterPro" id="IPR002355">
    <property type="entry name" value="Cu_oxidase_Cu_BS"/>
</dbReference>
<feature type="chain" id="PRO_5003465516" description="laccase" evidence="12">
    <location>
        <begin position="23"/>
        <end position="604"/>
    </location>
</feature>
<feature type="domain" description="Plastocyanin-like" evidence="15">
    <location>
        <begin position="115"/>
        <end position="215"/>
    </location>
</feature>
<dbReference type="InterPro" id="IPR011707">
    <property type="entry name" value="Cu-oxidase-like_N"/>
</dbReference>
<dbReference type="EC" id="1.10.3.2" evidence="4"/>
<dbReference type="FunFam" id="2.60.40.420:FF:000045">
    <property type="entry name" value="Laccase 2"/>
    <property type="match status" value="1"/>
</dbReference>
<dbReference type="SUPFAM" id="SSF49503">
    <property type="entry name" value="Cupredoxins"/>
    <property type="match status" value="3"/>
</dbReference>
<evidence type="ECO:0000259" key="13">
    <source>
        <dbReference type="Pfam" id="PF00394"/>
    </source>
</evidence>
<keyword evidence="17" id="KW-1185">Reference proteome</keyword>
<evidence type="ECO:0000313" key="16">
    <source>
        <dbReference type="EMBL" id="EHA55280.1"/>
    </source>
</evidence>
<dbReference type="InterPro" id="IPR033138">
    <property type="entry name" value="Cu_oxidase_CS"/>
</dbReference>
<reference key="2">
    <citation type="submission" date="2011-05" db="EMBL/GenBank/DDBJ databases">
        <title>The Genome Sequence of Magnaporthe oryzae 70-15.</title>
        <authorList>
            <consortium name="The Broad Institute Genome Sequencing Platform"/>
            <person name="Ma L.-J."/>
            <person name="Dead R."/>
            <person name="Young S.K."/>
            <person name="Zeng Q."/>
            <person name="Gargeya S."/>
            <person name="Fitzgerald M."/>
            <person name="Haas B."/>
            <person name="Abouelleil A."/>
            <person name="Alvarado L."/>
            <person name="Arachchi H.M."/>
            <person name="Berlin A."/>
            <person name="Brown A."/>
            <person name="Chapman S.B."/>
            <person name="Chen Z."/>
            <person name="Dunbar C."/>
            <person name="Freedman E."/>
            <person name="Gearin G."/>
            <person name="Gellesch M."/>
            <person name="Goldberg J."/>
            <person name="Griggs A."/>
            <person name="Gujja S."/>
            <person name="Heiman D."/>
            <person name="Howarth C."/>
            <person name="Larson L."/>
            <person name="Lui A."/>
            <person name="MacDonald P.J.P."/>
            <person name="Mehta T."/>
            <person name="Montmayeur A."/>
            <person name="Murphy C."/>
            <person name="Neiman D."/>
            <person name="Pearson M."/>
            <person name="Priest M."/>
            <person name="Roberts A."/>
            <person name="Saif S."/>
            <person name="Shea T."/>
            <person name="Shenoy N."/>
            <person name="Sisk P."/>
            <person name="Stolte C."/>
            <person name="Sykes S."/>
            <person name="Yandava C."/>
            <person name="Wortman J."/>
            <person name="Nusbaum C."/>
            <person name="Birren B."/>
        </authorList>
    </citation>
    <scope>NUCLEOTIDE SEQUENCE</scope>
    <source>
        <strain>70-15</strain>
    </source>
</reference>
<evidence type="ECO:0000256" key="12">
    <source>
        <dbReference type="SAM" id="SignalP"/>
    </source>
</evidence>
<dbReference type="PANTHER" id="PTHR11709:SF87">
    <property type="entry name" value="LACCASE"/>
    <property type="match status" value="1"/>
</dbReference>
<evidence type="ECO:0000313" key="17">
    <source>
        <dbReference type="Proteomes" id="UP000009058"/>
    </source>
</evidence>
<dbReference type="GeneID" id="2678322"/>
<name>G4MYQ1_PYRO7</name>
<dbReference type="VEuPathDB" id="FungiDB:MGG_08127"/>
<keyword evidence="6 12" id="KW-0732">Signal</keyword>
<evidence type="ECO:0000256" key="9">
    <source>
        <dbReference type="ARBA" id="ARBA00023157"/>
    </source>
</evidence>
<evidence type="ECO:0000256" key="4">
    <source>
        <dbReference type="ARBA" id="ARBA00012297"/>
    </source>
</evidence>
<dbReference type="InterPro" id="IPR011706">
    <property type="entry name" value="Cu-oxidase_C"/>
</dbReference>
<keyword evidence="8" id="KW-0186">Copper</keyword>
<dbReference type="FunFam" id="2.60.40.420:FF:000021">
    <property type="entry name" value="Extracellular dihydrogeodin oxidase/laccase"/>
    <property type="match status" value="1"/>
</dbReference>
<evidence type="ECO:0000256" key="1">
    <source>
        <dbReference type="ARBA" id="ARBA00000349"/>
    </source>
</evidence>
<dbReference type="Gene3D" id="2.60.40.420">
    <property type="entry name" value="Cupredoxins - blue copper proteins"/>
    <property type="match status" value="3"/>
</dbReference>
<sequence length="604" mass="66424">MNLRDTISGIVLALAWARTVQADPIPLLKPEPIAPAGAILARQTITPGGAPCGEHGPTNRRCWKNNWNVSTDYEGVIPTGTTRTFDLYITNVSSYAGADGVAKPVMLINGEITSVRIIGAFPGPAIQCDWGDWLELRVHNQLRDNGTGIHWHGMHQLNSNNQDGANGVTECPIAPGSSRSYTFRAVNYGSSWFHSHFSTQYGNGIVGSVIVHGPASANYDVDLGPYIITDWYHETADRLQLRAETGGPPVANNIVFNGTNINPKGSGGRYNRVKLTRGKKYRLRIINTSVDVGFTVSLVGHNFTVIATDLVPVEPIVKSQLFLGVGQRYDVIIDANQPVANYWFNATLGGGGRCGTTDNPFPASIFEYEGAPSNANPTNRGTPITADCRDSTGFAPVVKRVAPRDQFAAQFKELPVDLTQVLTTRGTVFHWLVNGSAIDVEWDKPILQYIAEKNTSWPRAANVVSMPRRNVWTFWVINNLRAGLPHPIHLHGHDLLLLGTGESGTFDGTRDIDLLNFNNPVRRDVAMLPGGWMVLAFETKNPGAWLMHCHIGWHVSQGLSVQFLELPDEIPNVMKLDQVQPTCEAWRRYWPTAAYPKLDSGLRR</sequence>
<feature type="domain" description="Plastocyanin-like" evidence="14">
    <location>
        <begin position="442"/>
        <end position="568"/>
    </location>
</feature>
<evidence type="ECO:0000256" key="7">
    <source>
        <dbReference type="ARBA" id="ARBA00023002"/>
    </source>
</evidence>
<evidence type="ECO:0000256" key="11">
    <source>
        <dbReference type="ARBA" id="ARBA00023185"/>
    </source>
</evidence>
<dbReference type="FunFam" id="2.60.40.420:FF:000046">
    <property type="entry name" value="Multicopper oxidase"/>
    <property type="match status" value="1"/>
</dbReference>
<dbReference type="CDD" id="cd13901">
    <property type="entry name" value="CuRO_3_MaLCC_like"/>
    <property type="match status" value="1"/>
</dbReference>
<dbReference type="PROSITE" id="PS00080">
    <property type="entry name" value="MULTICOPPER_OXIDASE2"/>
    <property type="match status" value="1"/>
</dbReference>
<dbReference type="RefSeq" id="XP_003715087.1">
    <property type="nucleotide sequence ID" value="XM_003715039.1"/>
</dbReference>
<dbReference type="InParanoid" id="G4MYQ1"/>
<dbReference type="SMR" id="G4MYQ1"/>
<dbReference type="GO" id="GO:0046274">
    <property type="term" value="P:lignin catabolic process"/>
    <property type="evidence" value="ECO:0007669"/>
    <property type="project" value="UniProtKB-KW"/>
</dbReference>
<dbReference type="PROSITE" id="PS00079">
    <property type="entry name" value="MULTICOPPER_OXIDASE1"/>
    <property type="match status" value="1"/>
</dbReference>
<dbReference type="GO" id="GO:0052716">
    <property type="term" value="F:hydroquinone:oxygen oxidoreductase activity"/>
    <property type="evidence" value="ECO:0007669"/>
    <property type="project" value="UniProtKB-EC"/>
</dbReference>
<protein>
    <recommendedName>
        <fullName evidence="4">laccase</fullName>
        <ecNumber evidence="4">1.10.3.2</ecNumber>
    </recommendedName>
</protein>
<evidence type="ECO:0000256" key="6">
    <source>
        <dbReference type="ARBA" id="ARBA00022729"/>
    </source>
</evidence>
<keyword evidence="9" id="KW-1015">Disulfide bond</keyword>
<dbReference type="Pfam" id="PF07732">
    <property type="entry name" value="Cu-oxidase_3"/>
    <property type="match status" value="1"/>
</dbReference>
<dbReference type="KEGG" id="mgr:MGG_08127"/>
<proteinExistence type="inferred from homology"/>
<dbReference type="GO" id="GO:0005507">
    <property type="term" value="F:copper ion binding"/>
    <property type="evidence" value="ECO:0007669"/>
    <property type="project" value="InterPro"/>
</dbReference>
<accession>G4MYQ1</accession>